<protein>
    <submittedName>
        <fullName evidence="3">Uncharacterized protein</fullName>
    </submittedName>
</protein>
<proteinExistence type="predicted"/>
<dbReference type="EMBL" id="JABELV010000086">
    <property type="protein sequence ID" value="KAG7531640.1"/>
    <property type="molecule type" value="Genomic_DNA"/>
</dbReference>
<name>A0A8K0JKM8_9TREE</name>
<evidence type="ECO:0000313" key="4">
    <source>
        <dbReference type="Proteomes" id="UP000812966"/>
    </source>
</evidence>
<sequence>MSSAVPVDPLSRFTYHRNLTTNTPEFTFAVETAGNQRIPRCDQTTLLHLLDPSRAPFPLKEQSTAFYTAQCAHYGLPERKTKEPAKKTLMAAFDQQKGTLRVPAHILAREKQAKKQFEAAAKQIEAEAKKADAAAKKAEEEKRKRMEKFEEIAKVRQRALADLAKVDAFEKKLLGGSAGSSKPKAAGASAAAATAKKKTPAKQAAAAQASTSAAKKTTTKTTTAGAATTTKKTATKIATSTVRTEPDNTHLPFLSDRQPRPYGQAASSSSASFGVQATHQSGSSVTGRRTKQATKGSRPASVPSSRVKAEPVVKAEVYETKPTLAPQVQQEYGFHHEYDEYDELDDADDDFHYWNNYDVKPY</sequence>
<dbReference type="Proteomes" id="UP000812966">
    <property type="component" value="Unassembled WGS sequence"/>
</dbReference>
<keyword evidence="4" id="KW-1185">Reference proteome</keyword>
<evidence type="ECO:0000256" key="1">
    <source>
        <dbReference type="SAM" id="Coils"/>
    </source>
</evidence>
<feature type="coiled-coil region" evidence="1">
    <location>
        <begin position="107"/>
        <end position="158"/>
    </location>
</feature>
<gene>
    <name evidence="3" type="ORF">FFLO_04224</name>
</gene>
<comment type="caution">
    <text evidence="3">The sequence shown here is derived from an EMBL/GenBank/DDBJ whole genome shotgun (WGS) entry which is preliminary data.</text>
</comment>
<keyword evidence="1" id="KW-0175">Coiled coil</keyword>
<accession>A0A8K0JKM8</accession>
<feature type="compositionally biased region" description="Low complexity" evidence="2">
    <location>
        <begin position="201"/>
        <end position="241"/>
    </location>
</feature>
<evidence type="ECO:0000313" key="3">
    <source>
        <dbReference type="EMBL" id="KAG7531640.1"/>
    </source>
</evidence>
<feature type="region of interest" description="Disordered" evidence="2">
    <location>
        <begin position="194"/>
        <end position="313"/>
    </location>
</feature>
<organism evidence="3 4">
    <name type="scientific">Filobasidium floriforme</name>
    <dbReference type="NCBI Taxonomy" id="5210"/>
    <lineage>
        <taxon>Eukaryota</taxon>
        <taxon>Fungi</taxon>
        <taxon>Dikarya</taxon>
        <taxon>Basidiomycota</taxon>
        <taxon>Agaricomycotina</taxon>
        <taxon>Tremellomycetes</taxon>
        <taxon>Filobasidiales</taxon>
        <taxon>Filobasidiaceae</taxon>
        <taxon>Filobasidium</taxon>
    </lineage>
</organism>
<evidence type="ECO:0000256" key="2">
    <source>
        <dbReference type="SAM" id="MobiDB-lite"/>
    </source>
</evidence>
<reference evidence="3" key="1">
    <citation type="submission" date="2020-04" db="EMBL/GenBank/DDBJ databases">
        <title>Analysis of mating type loci in Filobasidium floriforme.</title>
        <authorList>
            <person name="Nowrousian M."/>
        </authorList>
    </citation>
    <scope>NUCLEOTIDE SEQUENCE</scope>
    <source>
        <strain evidence="3">CBS 6242</strain>
    </source>
</reference>
<dbReference type="AlphaFoldDB" id="A0A8K0JKM8"/>
<feature type="compositionally biased region" description="Polar residues" evidence="2">
    <location>
        <begin position="273"/>
        <end position="287"/>
    </location>
</feature>